<dbReference type="EMBL" id="GBXM01043470">
    <property type="protein sequence ID" value="JAH65107.1"/>
    <property type="molecule type" value="Transcribed_RNA"/>
</dbReference>
<proteinExistence type="predicted"/>
<protein>
    <submittedName>
        <fullName evidence="2">Uncharacterized protein</fullName>
    </submittedName>
</protein>
<feature type="transmembrane region" description="Helical" evidence="1">
    <location>
        <begin position="6"/>
        <end position="25"/>
    </location>
</feature>
<name>A0A0E9UH47_ANGAN</name>
<accession>A0A0E9UH47</accession>
<evidence type="ECO:0000313" key="2">
    <source>
        <dbReference type="EMBL" id="JAH65107.1"/>
    </source>
</evidence>
<keyword evidence="1" id="KW-0812">Transmembrane</keyword>
<dbReference type="AlphaFoldDB" id="A0A0E9UH47"/>
<reference evidence="2" key="2">
    <citation type="journal article" date="2015" name="Fish Shellfish Immunol.">
        <title>Early steps in the European eel (Anguilla anguilla)-Vibrio vulnificus interaction in the gills: Role of the RtxA13 toxin.</title>
        <authorList>
            <person name="Callol A."/>
            <person name="Pajuelo D."/>
            <person name="Ebbesson L."/>
            <person name="Teles M."/>
            <person name="MacKenzie S."/>
            <person name="Amaro C."/>
        </authorList>
    </citation>
    <scope>NUCLEOTIDE SEQUENCE</scope>
</reference>
<reference evidence="2" key="1">
    <citation type="submission" date="2014-11" db="EMBL/GenBank/DDBJ databases">
        <authorList>
            <person name="Amaro Gonzalez C."/>
        </authorList>
    </citation>
    <scope>NUCLEOTIDE SEQUENCE</scope>
</reference>
<organism evidence="2">
    <name type="scientific">Anguilla anguilla</name>
    <name type="common">European freshwater eel</name>
    <name type="synonym">Muraena anguilla</name>
    <dbReference type="NCBI Taxonomy" id="7936"/>
    <lineage>
        <taxon>Eukaryota</taxon>
        <taxon>Metazoa</taxon>
        <taxon>Chordata</taxon>
        <taxon>Craniata</taxon>
        <taxon>Vertebrata</taxon>
        <taxon>Euteleostomi</taxon>
        <taxon>Actinopterygii</taxon>
        <taxon>Neopterygii</taxon>
        <taxon>Teleostei</taxon>
        <taxon>Anguilliformes</taxon>
        <taxon>Anguillidae</taxon>
        <taxon>Anguilla</taxon>
    </lineage>
</organism>
<keyword evidence="1" id="KW-1133">Transmembrane helix</keyword>
<sequence length="35" mass="4253">MVQNNNIHFIIVVIFSIKKCYIRMLHFLQLPPRIL</sequence>
<keyword evidence="1" id="KW-0472">Membrane</keyword>
<evidence type="ECO:0000256" key="1">
    <source>
        <dbReference type="SAM" id="Phobius"/>
    </source>
</evidence>